<dbReference type="Proteomes" id="UP000265431">
    <property type="component" value="Unassembled WGS sequence"/>
</dbReference>
<proteinExistence type="predicted"/>
<dbReference type="InterPro" id="IPR036291">
    <property type="entry name" value="NAD(P)-bd_dom_sf"/>
</dbReference>
<dbReference type="Gene3D" id="3.90.180.10">
    <property type="entry name" value="Medium-chain alcohol dehydrogenases, catalytic domain"/>
    <property type="match status" value="1"/>
</dbReference>
<dbReference type="SUPFAM" id="SSF51735">
    <property type="entry name" value="NAD(P)-binding Rossmann-fold domains"/>
    <property type="match status" value="1"/>
</dbReference>
<evidence type="ECO:0000313" key="2">
    <source>
        <dbReference type="EMBL" id="RIJ24137.1"/>
    </source>
</evidence>
<dbReference type="InterPro" id="IPR013149">
    <property type="entry name" value="ADH-like_C"/>
</dbReference>
<reference evidence="2 3" key="1">
    <citation type="submission" date="2018-08" db="EMBL/GenBank/DDBJ databases">
        <title>Henriciella mobilis sp. nov., isolated from seawater.</title>
        <authorList>
            <person name="Cheng H."/>
            <person name="Wu Y.-H."/>
            <person name="Xu X.-W."/>
            <person name="Guo L.-L."/>
        </authorList>
    </citation>
    <scope>NUCLEOTIDE SEQUENCE [LARGE SCALE GENOMIC DNA]</scope>
    <source>
        <strain evidence="2 3">CCUG66934</strain>
    </source>
</reference>
<dbReference type="InterPro" id="IPR051397">
    <property type="entry name" value="Zn-ADH-like_protein"/>
</dbReference>
<dbReference type="PANTHER" id="PTHR43677">
    <property type="entry name" value="SHORT-CHAIN DEHYDROGENASE/REDUCTASE"/>
    <property type="match status" value="1"/>
</dbReference>
<evidence type="ECO:0000259" key="1">
    <source>
        <dbReference type="SMART" id="SM00829"/>
    </source>
</evidence>
<dbReference type="AlphaFoldDB" id="A0A399R2P8"/>
<dbReference type="RefSeq" id="WP_119379326.1">
    <property type="nucleotide sequence ID" value="NZ_QWGB01000005.1"/>
</dbReference>
<dbReference type="CDD" id="cd08241">
    <property type="entry name" value="QOR1"/>
    <property type="match status" value="1"/>
</dbReference>
<dbReference type="EMBL" id="QWGB01000005">
    <property type="protein sequence ID" value="RIJ24137.1"/>
    <property type="molecule type" value="Genomic_DNA"/>
</dbReference>
<dbReference type="SUPFAM" id="SSF50129">
    <property type="entry name" value="GroES-like"/>
    <property type="match status" value="1"/>
</dbReference>
<dbReference type="GO" id="GO:0016491">
    <property type="term" value="F:oxidoreductase activity"/>
    <property type="evidence" value="ECO:0007669"/>
    <property type="project" value="InterPro"/>
</dbReference>
<evidence type="ECO:0000313" key="3">
    <source>
        <dbReference type="Proteomes" id="UP000265431"/>
    </source>
</evidence>
<accession>A0A399R2P8</accession>
<sequence>MKALLSKTPGKPDALVLEDVPALEPGKGEIVIDVKAVGVNYPDVLIIQDMYQFKPERPFSPGGELSGIVKSVGEGVTKVKVGDRVMGSIGWGGMAEEAKVDEARVRPFPDSMSFEEAAALLMTYGTSYYALKDRGNCKAGETLLVLGAAGGVGLAAVELGAAMGMEVIAAASSQDKVDLALEKGAKHGLVYDRGPLDKAQQKALSDKIKELGGGGVDVIYDGVGGDYAEPALRAMNWDGRFLVIGFPAGIPKMPLNLTLLKSCNIVGVFWGAAVARDPKANEQNIKEIFEMYETGKIKPHVSNTYPLEKAPDAITELMERKAKGKVVVTM</sequence>
<dbReference type="OrthoDB" id="4190732at2"/>
<dbReference type="InterPro" id="IPR011032">
    <property type="entry name" value="GroES-like_sf"/>
</dbReference>
<keyword evidence="3" id="KW-1185">Reference proteome</keyword>
<dbReference type="Pfam" id="PF00107">
    <property type="entry name" value="ADH_zinc_N"/>
    <property type="match status" value="1"/>
</dbReference>
<gene>
    <name evidence="2" type="ORF">D1224_07815</name>
</gene>
<comment type="caution">
    <text evidence="2">The sequence shown here is derived from an EMBL/GenBank/DDBJ whole genome shotgun (WGS) entry which is preliminary data.</text>
</comment>
<dbReference type="Gene3D" id="3.40.50.720">
    <property type="entry name" value="NAD(P)-binding Rossmann-like Domain"/>
    <property type="match status" value="1"/>
</dbReference>
<feature type="domain" description="Enoyl reductase (ER)" evidence="1">
    <location>
        <begin position="10"/>
        <end position="328"/>
    </location>
</feature>
<dbReference type="Pfam" id="PF08240">
    <property type="entry name" value="ADH_N"/>
    <property type="match status" value="1"/>
</dbReference>
<organism evidence="2 3">
    <name type="scientific">Henriciella barbarensis</name>
    <dbReference type="NCBI Taxonomy" id="86342"/>
    <lineage>
        <taxon>Bacteria</taxon>
        <taxon>Pseudomonadati</taxon>
        <taxon>Pseudomonadota</taxon>
        <taxon>Alphaproteobacteria</taxon>
        <taxon>Hyphomonadales</taxon>
        <taxon>Hyphomonadaceae</taxon>
        <taxon>Henriciella</taxon>
    </lineage>
</organism>
<dbReference type="PANTHER" id="PTHR43677:SF4">
    <property type="entry name" value="QUINONE OXIDOREDUCTASE-LIKE PROTEIN 2"/>
    <property type="match status" value="1"/>
</dbReference>
<dbReference type="SMART" id="SM00829">
    <property type="entry name" value="PKS_ER"/>
    <property type="match status" value="1"/>
</dbReference>
<dbReference type="InterPro" id="IPR013154">
    <property type="entry name" value="ADH-like_N"/>
</dbReference>
<name>A0A399R2P8_9PROT</name>
<dbReference type="InterPro" id="IPR020843">
    <property type="entry name" value="ER"/>
</dbReference>
<protein>
    <submittedName>
        <fullName evidence="2">NADPH:quinone oxidoreductase family protein</fullName>
    </submittedName>
</protein>